<dbReference type="InterPro" id="IPR038157">
    <property type="entry name" value="FeoA_core_dom"/>
</dbReference>
<dbReference type="Pfam" id="PF04023">
    <property type="entry name" value="FeoA"/>
    <property type="match status" value="1"/>
</dbReference>
<dbReference type="InterPro" id="IPR007167">
    <property type="entry name" value="Fe-transptr_FeoA-like"/>
</dbReference>
<sequence length="219" mass="24876">MDLSFVEENYLKAIYQLQLETPQGVSTTSIAELTKTKPASVSDMLKKLSNKALIHYKKYQGATLSESGMNIALLVIRKHRLWEVFLVKHLNFTWSEVHEVAEQLEHIDSALLISRLDQFLGYPKQDPHGDPIPDAEGNIKDIPKILLSELKVNTPSVIAAVKENNPLFLQYLDKIKASINADIMIKERIPFDNSLEIILSDRTLYISEEVAKNIYVSEK</sequence>
<gene>
    <name evidence="17" type="primary">sirR</name>
    <name evidence="17" type="ORF">PEPS_11640</name>
</gene>
<accession>A0ABM7VD76</accession>
<keyword evidence="10" id="KW-0804">Transcription</keyword>
<evidence type="ECO:0000259" key="15">
    <source>
        <dbReference type="Pfam" id="PF02742"/>
    </source>
</evidence>
<dbReference type="InterPro" id="IPR050536">
    <property type="entry name" value="DtxR_MntR_Metal-Reg"/>
</dbReference>
<dbReference type="InterPro" id="IPR022689">
    <property type="entry name" value="Iron_dep_repressor"/>
</dbReference>
<evidence type="ECO:0000259" key="14">
    <source>
        <dbReference type="Pfam" id="PF01325"/>
    </source>
</evidence>
<evidence type="ECO:0000256" key="9">
    <source>
        <dbReference type="ARBA" id="ARBA00023159"/>
    </source>
</evidence>
<evidence type="ECO:0000256" key="12">
    <source>
        <dbReference type="ARBA" id="ARBA00025185"/>
    </source>
</evidence>
<name>A0ABM7VD76_9BACT</name>
<evidence type="ECO:0000256" key="11">
    <source>
        <dbReference type="ARBA" id="ARBA00023211"/>
    </source>
</evidence>
<evidence type="ECO:0000256" key="7">
    <source>
        <dbReference type="ARBA" id="ARBA00023015"/>
    </source>
</evidence>
<keyword evidence="11" id="KW-0464">Manganese</keyword>
<evidence type="ECO:0000256" key="1">
    <source>
        <dbReference type="ARBA" id="ARBA00004496"/>
    </source>
</evidence>
<keyword evidence="18" id="KW-1185">Reference proteome</keyword>
<evidence type="ECO:0000256" key="2">
    <source>
        <dbReference type="ARBA" id="ARBA00007871"/>
    </source>
</evidence>
<proteinExistence type="inferred from homology"/>
<dbReference type="SUPFAM" id="SSF46785">
    <property type="entry name" value="Winged helix' DNA-binding domain"/>
    <property type="match status" value="1"/>
</dbReference>
<comment type="function">
    <text evidence="12">In the presence of manganese, represses expression of mntH and mntS. Up-regulates expression of mntP.</text>
</comment>
<comment type="subcellular location">
    <subcellularLocation>
        <location evidence="1">Cytoplasm</location>
    </subcellularLocation>
</comment>
<dbReference type="Proteomes" id="UP001354989">
    <property type="component" value="Chromosome"/>
</dbReference>
<keyword evidence="6" id="KW-0678">Repressor</keyword>
<feature type="domain" description="Iron dependent repressor metal binding and dimerisation" evidence="15">
    <location>
        <begin position="66"/>
        <end position="134"/>
    </location>
</feature>
<dbReference type="SUPFAM" id="SSF47979">
    <property type="entry name" value="Iron-dependent repressor protein, dimerization domain"/>
    <property type="match status" value="1"/>
</dbReference>
<dbReference type="Pfam" id="PF01325">
    <property type="entry name" value="Fe_dep_repress"/>
    <property type="match status" value="1"/>
</dbReference>
<evidence type="ECO:0000259" key="16">
    <source>
        <dbReference type="Pfam" id="PF04023"/>
    </source>
</evidence>
<evidence type="ECO:0000256" key="10">
    <source>
        <dbReference type="ARBA" id="ARBA00023163"/>
    </source>
</evidence>
<dbReference type="InterPro" id="IPR036388">
    <property type="entry name" value="WH-like_DNA-bd_sf"/>
</dbReference>
<keyword evidence="9" id="KW-0010">Activator</keyword>
<evidence type="ECO:0000256" key="6">
    <source>
        <dbReference type="ARBA" id="ARBA00022491"/>
    </source>
</evidence>
<feature type="domain" description="Ferrous iron transporter FeoA-like" evidence="16">
    <location>
        <begin position="146"/>
        <end position="217"/>
    </location>
</feature>
<dbReference type="Pfam" id="PF02742">
    <property type="entry name" value="Fe_dep_repr_C"/>
    <property type="match status" value="1"/>
</dbReference>
<organism evidence="17 18">
    <name type="scientific">Persicobacter psychrovividus</name>
    <dbReference type="NCBI Taxonomy" id="387638"/>
    <lineage>
        <taxon>Bacteria</taxon>
        <taxon>Pseudomonadati</taxon>
        <taxon>Bacteroidota</taxon>
        <taxon>Cytophagia</taxon>
        <taxon>Cytophagales</taxon>
        <taxon>Persicobacteraceae</taxon>
        <taxon>Persicobacter</taxon>
    </lineage>
</organism>
<dbReference type="InterPro" id="IPR036390">
    <property type="entry name" value="WH_DNA-bd_sf"/>
</dbReference>
<evidence type="ECO:0000313" key="17">
    <source>
        <dbReference type="EMBL" id="BDC98883.1"/>
    </source>
</evidence>
<evidence type="ECO:0000256" key="5">
    <source>
        <dbReference type="ARBA" id="ARBA00022490"/>
    </source>
</evidence>
<feature type="domain" description="HTH dtxR-type" evidence="14">
    <location>
        <begin position="3"/>
        <end position="62"/>
    </location>
</feature>
<keyword evidence="8" id="KW-0238">DNA-binding</keyword>
<dbReference type="EMBL" id="AP025292">
    <property type="protein sequence ID" value="BDC98883.1"/>
    <property type="molecule type" value="Genomic_DNA"/>
</dbReference>
<evidence type="ECO:0000256" key="8">
    <source>
        <dbReference type="ARBA" id="ARBA00023125"/>
    </source>
</evidence>
<dbReference type="PANTHER" id="PTHR33238">
    <property type="entry name" value="IRON (METAL) DEPENDENT REPRESSOR, DTXR FAMILY"/>
    <property type="match status" value="1"/>
</dbReference>
<evidence type="ECO:0000313" key="18">
    <source>
        <dbReference type="Proteomes" id="UP001354989"/>
    </source>
</evidence>
<dbReference type="InterPro" id="IPR022687">
    <property type="entry name" value="HTH_DTXR"/>
</dbReference>
<dbReference type="InterPro" id="IPR036421">
    <property type="entry name" value="Fe_dep_repressor_sf"/>
</dbReference>
<dbReference type="SMART" id="SM00529">
    <property type="entry name" value="HTH_DTXR"/>
    <property type="match status" value="1"/>
</dbReference>
<comment type="similarity">
    <text evidence="2">Belongs to the DtxR/MntR family.</text>
</comment>
<dbReference type="InterPro" id="IPR001367">
    <property type="entry name" value="Fe_dep_repressor"/>
</dbReference>
<comment type="subunit">
    <text evidence="3">Homodimer.</text>
</comment>
<evidence type="ECO:0000256" key="13">
    <source>
        <dbReference type="ARBA" id="ARBA00032593"/>
    </source>
</evidence>
<keyword evidence="7" id="KW-0805">Transcription regulation</keyword>
<keyword evidence="5" id="KW-0963">Cytoplasm</keyword>
<evidence type="ECO:0000256" key="3">
    <source>
        <dbReference type="ARBA" id="ARBA00011738"/>
    </source>
</evidence>
<reference evidence="17 18" key="1">
    <citation type="submission" date="2021-12" db="EMBL/GenBank/DDBJ databases">
        <title>Genome sequencing of bacteria with rrn-lacking chromosome and rrn-plasmid.</title>
        <authorList>
            <person name="Anda M."/>
            <person name="Iwasaki W."/>
        </authorList>
    </citation>
    <scope>NUCLEOTIDE SEQUENCE [LARGE SCALE GENOMIC DNA]</scope>
    <source>
        <strain evidence="17 18">NBRC 101262</strain>
    </source>
</reference>
<dbReference type="Gene3D" id="1.10.10.10">
    <property type="entry name" value="Winged helix-like DNA-binding domain superfamily/Winged helix DNA-binding domain"/>
    <property type="match status" value="1"/>
</dbReference>
<dbReference type="Gene3D" id="2.30.30.90">
    <property type="match status" value="1"/>
</dbReference>
<protein>
    <recommendedName>
        <fullName evidence="4">Transcriptional regulator MntR</fullName>
    </recommendedName>
    <alternativeName>
        <fullName evidence="13">Manganese transport regulator</fullName>
    </alternativeName>
</protein>
<evidence type="ECO:0000256" key="4">
    <source>
        <dbReference type="ARBA" id="ARBA00022386"/>
    </source>
</evidence>
<dbReference type="PANTHER" id="PTHR33238:SF11">
    <property type="entry name" value="TRANSCRIPTIONAL REGULATOR MNTR"/>
    <property type="match status" value="1"/>
</dbReference>
<dbReference type="Gene3D" id="1.10.60.10">
    <property type="entry name" value="Iron dependent repressor, metal binding and dimerisation domain"/>
    <property type="match status" value="1"/>
</dbReference>
<dbReference type="RefSeq" id="WP_332920531.1">
    <property type="nucleotide sequence ID" value="NZ_AP025292.1"/>
</dbReference>